<reference evidence="2 3" key="1">
    <citation type="journal article" date="2022" name="G3 (Bethesda)">
        <title>Whole-genome sequence and methylome profiling of the almond [Prunus dulcis (Mill.) D.A. Webb] cultivar 'Nonpareil'.</title>
        <authorList>
            <person name="D'Amico-Willman K.M."/>
            <person name="Ouma W.Z."/>
            <person name="Meulia T."/>
            <person name="Sideli G.M."/>
            <person name="Gradziel T.M."/>
            <person name="Fresnedo-Ramirez J."/>
        </authorList>
    </citation>
    <scope>NUCLEOTIDE SEQUENCE [LARGE SCALE GENOMIC DNA]</scope>
    <source>
        <strain evidence="2">Clone GOH B32 T37-40</strain>
    </source>
</reference>
<name>A0AAD4ZMA4_PRUDU</name>
<evidence type="ECO:0000313" key="3">
    <source>
        <dbReference type="Proteomes" id="UP001054821"/>
    </source>
</evidence>
<proteinExistence type="predicted"/>
<dbReference type="AlphaFoldDB" id="A0AAD4ZMA4"/>
<protein>
    <submittedName>
        <fullName evidence="2">Uncharacterized protein</fullName>
    </submittedName>
</protein>
<dbReference type="Proteomes" id="UP001054821">
    <property type="component" value="Chromosome 1"/>
</dbReference>
<gene>
    <name evidence="2" type="ORF">L3X38_003554</name>
</gene>
<keyword evidence="3" id="KW-1185">Reference proteome</keyword>
<evidence type="ECO:0000256" key="1">
    <source>
        <dbReference type="SAM" id="MobiDB-lite"/>
    </source>
</evidence>
<evidence type="ECO:0000313" key="2">
    <source>
        <dbReference type="EMBL" id="KAI5350663.1"/>
    </source>
</evidence>
<organism evidence="2 3">
    <name type="scientific">Prunus dulcis</name>
    <name type="common">Almond</name>
    <name type="synonym">Amygdalus dulcis</name>
    <dbReference type="NCBI Taxonomy" id="3755"/>
    <lineage>
        <taxon>Eukaryota</taxon>
        <taxon>Viridiplantae</taxon>
        <taxon>Streptophyta</taxon>
        <taxon>Embryophyta</taxon>
        <taxon>Tracheophyta</taxon>
        <taxon>Spermatophyta</taxon>
        <taxon>Magnoliopsida</taxon>
        <taxon>eudicotyledons</taxon>
        <taxon>Gunneridae</taxon>
        <taxon>Pentapetalae</taxon>
        <taxon>rosids</taxon>
        <taxon>fabids</taxon>
        <taxon>Rosales</taxon>
        <taxon>Rosaceae</taxon>
        <taxon>Amygdaloideae</taxon>
        <taxon>Amygdaleae</taxon>
        <taxon>Prunus</taxon>
    </lineage>
</organism>
<feature type="region of interest" description="Disordered" evidence="1">
    <location>
        <begin position="60"/>
        <end position="88"/>
    </location>
</feature>
<dbReference type="EMBL" id="JAJFAZ020000001">
    <property type="protein sequence ID" value="KAI5350663.1"/>
    <property type="molecule type" value="Genomic_DNA"/>
</dbReference>
<sequence>MESSFPSSLDLNLALPIKTWVQGVAPENQRQFLLLQAENEKLAKMVVFYSKKMQKQLEVFENSGKRKRDHKRSSRESGMIIRGSSDEP</sequence>
<comment type="caution">
    <text evidence="2">The sequence shown here is derived from an EMBL/GenBank/DDBJ whole genome shotgun (WGS) entry which is preliminary data.</text>
</comment>
<accession>A0AAD4ZMA4</accession>